<dbReference type="EMBL" id="AP014612">
    <property type="protein sequence ID" value="BAQ23683.1"/>
    <property type="molecule type" value="Genomic_DNA"/>
</dbReference>
<feature type="transmembrane region" description="Helical" evidence="1">
    <location>
        <begin position="150"/>
        <end position="176"/>
    </location>
</feature>
<dbReference type="RefSeq" id="WP_128832897.1">
    <property type="nucleotide sequence ID" value="NZ_AP014612.1"/>
</dbReference>
<keyword evidence="3" id="KW-1185">Reference proteome</keyword>
<dbReference type="Proteomes" id="UP000217758">
    <property type="component" value="Chromosome"/>
</dbReference>
<keyword evidence="1" id="KW-1133">Transmembrane helix</keyword>
<reference evidence="2 3" key="1">
    <citation type="journal article" date="2016" name="Microbiol. Immunol.">
        <title>Complete genome sequence of Streptococcus troglodytae TKU31 isolated from the oral cavity of a chimpanzee (Pan troglodytes).</title>
        <authorList>
            <person name="Okamoto M."/>
            <person name="Naito M."/>
            <person name="Miyanohara M."/>
            <person name="Imai S."/>
            <person name="Nomura Y."/>
            <person name="Saito W."/>
            <person name="Momoi Y."/>
            <person name="Takada K."/>
            <person name="Miyabe-Nishiwaki T."/>
            <person name="Tomonaga M."/>
            <person name="Hanada N."/>
        </authorList>
    </citation>
    <scope>NUCLEOTIDE SEQUENCE [LARGE SCALE GENOMIC DNA]</scope>
    <source>
        <strain evidence="3">TKU 31</strain>
    </source>
</reference>
<organism evidence="2 3">
    <name type="scientific">Streptococcus troglodytae</name>
    <dbReference type="NCBI Taxonomy" id="1111760"/>
    <lineage>
        <taxon>Bacteria</taxon>
        <taxon>Bacillati</taxon>
        <taxon>Bacillota</taxon>
        <taxon>Bacilli</taxon>
        <taxon>Lactobacillales</taxon>
        <taxon>Streptococcaceae</taxon>
        <taxon>Streptococcus</taxon>
    </lineage>
</organism>
<feature type="transmembrane region" description="Helical" evidence="1">
    <location>
        <begin position="80"/>
        <end position="110"/>
    </location>
</feature>
<evidence type="ECO:0000313" key="2">
    <source>
        <dbReference type="EMBL" id="BAQ23683.1"/>
    </source>
</evidence>
<evidence type="ECO:0008006" key="4">
    <source>
        <dbReference type="Google" id="ProtNLM"/>
    </source>
</evidence>
<accession>A0A1L7LHJ6</accession>
<keyword evidence="1" id="KW-0812">Transmembrane</keyword>
<proteinExistence type="predicted"/>
<gene>
    <name evidence="2" type="ORF">SRT_04220</name>
</gene>
<dbReference type="Pfam" id="PF22564">
    <property type="entry name" value="HAAS"/>
    <property type="match status" value="1"/>
</dbReference>
<name>A0A1L7LHJ6_9STRE</name>
<protein>
    <recommendedName>
        <fullName evidence="4">Integral membrane protein</fullName>
    </recommendedName>
</protein>
<keyword evidence="1" id="KW-0472">Membrane</keyword>
<dbReference type="KEGG" id="strg:SRT_04220"/>
<feature type="transmembrane region" description="Helical" evidence="1">
    <location>
        <begin position="116"/>
        <end position="138"/>
    </location>
</feature>
<evidence type="ECO:0000313" key="3">
    <source>
        <dbReference type="Proteomes" id="UP000217758"/>
    </source>
</evidence>
<dbReference type="AlphaFoldDB" id="A0A1L7LHJ6"/>
<evidence type="ECO:0000256" key="1">
    <source>
        <dbReference type="SAM" id="Phobius"/>
    </source>
</evidence>
<sequence length="198" mass="22125">MTRTEYLNQLKHYLKRLPRADYEETMDYFREYFEEAGPENEAQVIQDLGNPKEAAYEILSQLLDKKVEEEYEPSTKSKHIVWITILAILAAPIALPLTIAALALALAIIILALSGIVVTVSIGFSAFISAFVLIWEAIFKLSGSFSTFSLGLGAGLLSLGLSLIFAVFTLLLAQWFKSAFIKWSQWIVKRGYKGGNRV</sequence>